<sequence length="317" mass="34193">MWKMTGWLAKTVAAGLIISFLSIWTTGYIVNSYVETLLKQFNIPLDQKPFALSSVWGGLWGADPLLKSDQDTAERNGSDTKGTSDGGAAKETEGITEQREDANKKEEAASEKDKREETGTRKNEGPGVGENERLGVDKNEGLGVDKNEGSSAEKNEQNEVGENEGSEMDEKETPLVVDAYGDETSGALTDIGGGRGPKGNSGAGSKAHGGDSGILSEMQGGADLNTGGSSEAGEALRDGVAITTDELNETKNGMSQEDKEQLFNVMMKKLPQEAWQRISGLMEGGLTNEELTEVQQLIAQHLDRDEYDRMMEIMKKY</sequence>
<protein>
    <recommendedName>
        <fullName evidence="5">Spore coat protein</fullName>
    </recommendedName>
</protein>
<evidence type="ECO:0008006" key="5">
    <source>
        <dbReference type="Google" id="ProtNLM"/>
    </source>
</evidence>
<reference evidence="3" key="1">
    <citation type="submission" date="2022-01" db="EMBL/GenBank/DDBJ databases">
        <authorList>
            <person name="Criscuolo A."/>
        </authorList>
    </citation>
    <scope>NUCLEOTIDE SEQUENCE</scope>
    <source>
        <strain evidence="3">CIP111893</strain>
    </source>
</reference>
<gene>
    <name evidence="3" type="ORF">PAECIP111893_01580</name>
</gene>
<feature type="compositionally biased region" description="Basic and acidic residues" evidence="1">
    <location>
        <begin position="88"/>
        <end position="157"/>
    </location>
</feature>
<feature type="compositionally biased region" description="Basic and acidic residues" evidence="1">
    <location>
        <begin position="67"/>
        <end position="78"/>
    </location>
</feature>
<keyword evidence="2" id="KW-1133">Transmembrane helix</keyword>
<feature type="region of interest" description="Disordered" evidence="1">
    <location>
        <begin position="67"/>
        <end position="172"/>
    </location>
</feature>
<feature type="compositionally biased region" description="Gly residues" evidence="1">
    <location>
        <begin position="191"/>
        <end position="202"/>
    </location>
</feature>
<accession>A0ABM9C1D7</accession>
<keyword evidence="4" id="KW-1185">Reference proteome</keyword>
<keyword evidence="2" id="KW-0472">Membrane</keyword>
<proteinExistence type="predicted"/>
<feature type="compositionally biased region" description="Acidic residues" evidence="1">
    <location>
        <begin position="159"/>
        <end position="170"/>
    </location>
</feature>
<evidence type="ECO:0000313" key="4">
    <source>
        <dbReference type="Proteomes" id="UP000838686"/>
    </source>
</evidence>
<dbReference type="RefSeq" id="WP_236339925.1">
    <property type="nucleotide sequence ID" value="NZ_CAKMMF010000007.1"/>
</dbReference>
<feature type="transmembrane region" description="Helical" evidence="2">
    <location>
        <begin position="12"/>
        <end position="30"/>
    </location>
</feature>
<feature type="region of interest" description="Disordered" evidence="1">
    <location>
        <begin position="184"/>
        <end position="234"/>
    </location>
</feature>
<evidence type="ECO:0000256" key="1">
    <source>
        <dbReference type="SAM" id="MobiDB-lite"/>
    </source>
</evidence>
<dbReference type="Proteomes" id="UP000838686">
    <property type="component" value="Unassembled WGS sequence"/>
</dbReference>
<evidence type="ECO:0000256" key="2">
    <source>
        <dbReference type="SAM" id="Phobius"/>
    </source>
</evidence>
<keyword evidence="2" id="KW-0812">Transmembrane</keyword>
<evidence type="ECO:0000313" key="3">
    <source>
        <dbReference type="EMBL" id="CAH1201340.1"/>
    </source>
</evidence>
<dbReference type="EMBL" id="CAKMMF010000007">
    <property type="protein sequence ID" value="CAH1201340.1"/>
    <property type="molecule type" value="Genomic_DNA"/>
</dbReference>
<organism evidence="3 4">
    <name type="scientific">Paenibacillus plantiphilus</name>
    <dbReference type="NCBI Taxonomy" id="2905650"/>
    <lineage>
        <taxon>Bacteria</taxon>
        <taxon>Bacillati</taxon>
        <taxon>Bacillota</taxon>
        <taxon>Bacilli</taxon>
        <taxon>Bacillales</taxon>
        <taxon>Paenibacillaceae</taxon>
        <taxon>Paenibacillus</taxon>
    </lineage>
</organism>
<name>A0ABM9C1D7_9BACL</name>
<comment type="caution">
    <text evidence="3">The sequence shown here is derived from an EMBL/GenBank/DDBJ whole genome shotgun (WGS) entry which is preliminary data.</text>
</comment>